<dbReference type="SUPFAM" id="SSF51695">
    <property type="entry name" value="PLC-like phosphodiesterases"/>
    <property type="match status" value="1"/>
</dbReference>
<dbReference type="PROSITE" id="PS51704">
    <property type="entry name" value="GP_PDE"/>
    <property type="match status" value="1"/>
</dbReference>
<dbReference type="PANTHER" id="PTHR46211:SF10">
    <property type="entry name" value="EXPORTED PROTEIN"/>
    <property type="match status" value="1"/>
</dbReference>
<dbReference type="GO" id="GO:0008081">
    <property type="term" value="F:phosphoric diester hydrolase activity"/>
    <property type="evidence" value="ECO:0007669"/>
    <property type="project" value="InterPro"/>
</dbReference>
<dbReference type="Gene3D" id="3.20.20.190">
    <property type="entry name" value="Phosphatidylinositol (PI) phosphodiesterase"/>
    <property type="match status" value="1"/>
</dbReference>
<keyword evidence="1" id="KW-0732">Signal</keyword>
<protein>
    <submittedName>
        <fullName evidence="3">Glycerophosphodiester phosphodiesterase</fullName>
    </submittedName>
</protein>
<feature type="domain" description="GP-PDE" evidence="2">
    <location>
        <begin position="31"/>
        <end position="303"/>
    </location>
</feature>
<dbReference type="RefSeq" id="WP_107889701.1">
    <property type="nucleotide sequence ID" value="NZ_CP028519.1"/>
</dbReference>
<keyword evidence="4" id="KW-1185">Reference proteome</keyword>
<feature type="chain" id="PRO_5015428267" evidence="1">
    <location>
        <begin position="23"/>
        <end position="307"/>
    </location>
</feature>
<gene>
    <name evidence="3" type="ORF">DAI18_13800</name>
</gene>
<evidence type="ECO:0000259" key="2">
    <source>
        <dbReference type="PROSITE" id="PS51704"/>
    </source>
</evidence>
<dbReference type="Proteomes" id="UP000244173">
    <property type="component" value="Chromosome"/>
</dbReference>
<dbReference type="GO" id="GO:0006629">
    <property type="term" value="P:lipid metabolic process"/>
    <property type="evidence" value="ECO:0007669"/>
    <property type="project" value="InterPro"/>
</dbReference>
<dbReference type="KEGG" id="maer:DAI18_13800"/>
<reference evidence="3 4" key="1">
    <citation type="submission" date="2018-04" db="EMBL/GenBank/DDBJ databases">
        <title>Denitrifier Microvirgula.</title>
        <authorList>
            <person name="Anderson E."/>
            <person name="Jang J."/>
            <person name="Ishii S."/>
        </authorList>
    </citation>
    <scope>NUCLEOTIDE SEQUENCE [LARGE SCALE GENOMIC DNA]</scope>
    <source>
        <strain evidence="3 4">BE2.4</strain>
    </source>
</reference>
<accession>A0A2S0PC86</accession>
<organism evidence="3 4">
    <name type="scientific">Microvirgula aerodenitrificans</name>
    <dbReference type="NCBI Taxonomy" id="57480"/>
    <lineage>
        <taxon>Bacteria</taxon>
        <taxon>Pseudomonadati</taxon>
        <taxon>Pseudomonadota</taxon>
        <taxon>Betaproteobacteria</taxon>
        <taxon>Neisseriales</taxon>
        <taxon>Aquaspirillaceae</taxon>
        <taxon>Microvirgula</taxon>
    </lineage>
</organism>
<sequence length="307" mass="32621">MYRNIALCALAIGLGACSSPQAPPAAAGSRPLLVAHRAGAADAPENTLVAIRTALRNGADAMWLSVQLSRDGVPVLYRPADLAANTDGSGPVADKTVEQLQQLNAGWQFRATDSQGAITYPYRDRPVPIPTLREALASLPPGMPVMLDMKALPAGPQADAVARVLDHAHAWDRATLYSTEAAYQQAFAAYPRARLFESRDATRGRLAQVALQQQCVDAPARPVWAAFEYRRALDVVEKFTLGEGRSPVRATLWTPASVACFRSVAPVRILAIGVNTADDYRAAAALGVDAVMVDSPRAMRGVPGTGN</sequence>
<dbReference type="AlphaFoldDB" id="A0A2S0PC86"/>
<dbReference type="PROSITE" id="PS51257">
    <property type="entry name" value="PROKAR_LIPOPROTEIN"/>
    <property type="match status" value="1"/>
</dbReference>
<proteinExistence type="predicted"/>
<dbReference type="OrthoDB" id="9795622at2"/>
<name>A0A2S0PC86_9NEIS</name>
<evidence type="ECO:0000313" key="3">
    <source>
        <dbReference type="EMBL" id="AVY94998.1"/>
    </source>
</evidence>
<dbReference type="EMBL" id="CP028519">
    <property type="protein sequence ID" value="AVY94998.1"/>
    <property type="molecule type" value="Genomic_DNA"/>
</dbReference>
<evidence type="ECO:0000313" key="4">
    <source>
        <dbReference type="Proteomes" id="UP000244173"/>
    </source>
</evidence>
<dbReference type="Pfam" id="PF03009">
    <property type="entry name" value="GDPD"/>
    <property type="match status" value="1"/>
</dbReference>
<dbReference type="InterPro" id="IPR030395">
    <property type="entry name" value="GP_PDE_dom"/>
</dbReference>
<dbReference type="PANTHER" id="PTHR46211">
    <property type="entry name" value="GLYCEROPHOSPHORYL DIESTER PHOSPHODIESTERASE"/>
    <property type="match status" value="1"/>
</dbReference>
<dbReference type="InterPro" id="IPR017946">
    <property type="entry name" value="PLC-like_Pdiesterase_TIM-brl"/>
</dbReference>
<evidence type="ECO:0000256" key="1">
    <source>
        <dbReference type="SAM" id="SignalP"/>
    </source>
</evidence>
<dbReference type="STRING" id="1122240.GCA_000620105_01529"/>
<feature type="signal peptide" evidence="1">
    <location>
        <begin position="1"/>
        <end position="22"/>
    </location>
</feature>